<evidence type="ECO:0000256" key="1">
    <source>
        <dbReference type="ARBA" id="ARBA00004651"/>
    </source>
</evidence>
<evidence type="ECO:0000256" key="3">
    <source>
        <dbReference type="ARBA" id="ARBA00022475"/>
    </source>
</evidence>
<feature type="transmembrane region" description="Helical" evidence="7">
    <location>
        <begin position="138"/>
        <end position="161"/>
    </location>
</feature>
<evidence type="ECO:0000256" key="6">
    <source>
        <dbReference type="ARBA" id="ARBA00023136"/>
    </source>
</evidence>
<feature type="transmembrane region" description="Helical" evidence="7">
    <location>
        <begin position="42"/>
        <end position="62"/>
    </location>
</feature>
<feature type="domain" description="Major facilitator superfamily (MFS) profile" evidence="8">
    <location>
        <begin position="1"/>
        <end position="405"/>
    </location>
</feature>
<feature type="transmembrane region" description="Helical" evidence="7">
    <location>
        <begin position="167"/>
        <end position="186"/>
    </location>
</feature>
<evidence type="ECO:0000256" key="2">
    <source>
        <dbReference type="ARBA" id="ARBA00022448"/>
    </source>
</evidence>
<protein>
    <submittedName>
        <fullName evidence="10">MFS transporter</fullName>
    </submittedName>
</protein>
<keyword evidence="6 7" id="KW-0472">Membrane</keyword>
<sequence length="588" mass="66444">MKWKDYPQNIKVRLITSFFNRAVSSAVMPFMALFFAQEMNKVWAGTFLIITVFIGFFVNMVGGYISDRFQRKRVLVITSSLSAAMFLLMSISLLPSGKWIALFAIAYVVFIVTSSLGRPAMHAIIIDSTTPENRKAIYAIDYWMINLSMAIGAALGGLLYLNHQIELFILLTATAASLPIAYQLWLKDERVQTLKKQHSNVVIDLLQNYKVAFRDRPFVKVVIGSMFIFSAEFSLNSYIGVRLAESFDAFTIGDFEVAGVRMLSLLNIQNMLLVVCLTFIVNKFTDRFSKQHVLLTGLLLYSVGYVTITSANSWYLLLLFNFIGTIGELVYSPVRNAEMANMIPEDKRGSYSAFSNISFSGADLLARSTILIGAFLIPTMMSVYIGVLLMIGTLLFTPDCLSESLKTNKCPNQKLFRTQNSRRRIAMIVRKAVPEDAFQLAELMKHVEDSDLMLFEPGERKTTAEQLEKRLDAMGEDSVVLITEEQAELTGYLFAIGDSVKRKRHSVYIAVGIRQSERGKGRGTELFQALDQWADAKGIRRIELTVLEHNKPAIGLYKKLGFEIEGLKRDSVWLEERYANEYYMAKLL</sequence>
<dbReference type="SUPFAM" id="SSF103473">
    <property type="entry name" value="MFS general substrate transporter"/>
    <property type="match status" value="1"/>
</dbReference>
<dbReference type="Pfam" id="PF07690">
    <property type="entry name" value="MFS_1"/>
    <property type="match status" value="2"/>
</dbReference>
<reference evidence="10 11" key="1">
    <citation type="submission" date="2020-08" db="EMBL/GenBank/DDBJ databases">
        <title>A Genomic Blueprint of the Chicken Gut Microbiome.</title>
        <authorList>
            <person name="Gilroy R."/>
            <person name="Ravi A."/>
            <person name="Getino M."/>
            <person name="Pursley I."/>
            <person name="Horton D.L."/>
            <person name="Alikhan N.-F."/>
            <person name="Baker D."/>
            <person name="Gharbi K."/>
            <person name="Hall N."/>
            <person name="Watson M."/>
            <person name="Adriaenssens E.M."/>
            <person name="Foster-Nyarko E."/>
            <person name="Jarju S."/>
            <person name="Secka A."/>
            <person name="Antonio M."/>
            <person name="Oren A."/>
            <person name="Chaudhuri R."/>
            <person name="La Ragione R.M."/>
            <person name="Hildebrand F."/>
            <person name="Pallen M.J."/>
        </authorList>
    </citation>
    <scope>NUCLEOTIDE SEQUENCE [LARGE SCALE GENOMIC DNA]</scope>
    <source>
        <strain evidence="10 11">Sa1BUA13</strain>
    </source>
</reference>
<name>A0ABR8WEK8_9BACL</name>
<keyword evidence="3" id="KW-1003">Cell membrane</keyword>
<evidence type="ECO:0000256" key="5">
    <source>
        <dbReference type="ARBA" id="ARBA00022989"/>
    </source>
</evidence>
<accession>A0ABR8WEK8</accession>
<keyword evidence="2" id="KW-0813">Transport</keyword>
<evidence type="ECO:0000259" key="8">
    <source>
        <dbReference type="PROSITE" id="PS50850"/>
    </source>
</evidence>
<dbReference type="Gene3D" id="3.40.630.30">
    <property type="match status" value="1"/>
</dbReference>
<dbReference type="InterPro" id="IPR050171">
    <property type="entry name" value="MFS_Transporters"/>
</dbReference>
<proteinExistence type="predicted"/>
<evidence type="ECO:0000313" key="10">
    <source>
        <dbReference type="EMBL" id="MBD8015452.1"/>
    </source>
</evidence>
<dbReference type="PANTHER" id="PTHR23517">
    <property type="entry name" value="RESISTANCE PROTEIN MDTM, PUTATIVE-RELATED-RELATED"/>
    <property type="match status" value="1"/>
</dbReference>
<gene>
    <name evidence="10" type="ORF">H9630_11560</name>
</gene>
<feature type="transmembrane region" description="Helical" evidence="7">
    <location>
        <begin position="259"/>
        <end position="280"/>
    </location>
</feature>
<dbReference type="PROSITE" id="PS51186">
    <property type="entry name" value="GNAT"/>
    <property type="match status" value="1"/>
</dbReference>
<feature type="transmembrane region" description="Helical" evidence="7">
    <location>
        <begin position="12"/>
        <end position="36"/>
    </location>
</feature>
<evidence type="ECO:0000256" key="4">
    <source>
        <dbReference type="ARBA" id="ARBA00022692"/>
    </source>
</evidence>
<organism evidence="10 11">
    <name type="scientific">Planococcus wigleyi</name>
    <dbReference type="NCBI Taxonomy" id="2762216"/>
    <lineage>
        <taxon>Bacteria</taxon>
        <taxon>Bacillati</taxon>
        <taxon>Bacillota</taxon>
        <taxon>Bacilli</taxon>
        <taxon>Bacillales</taxon>
        <taxon>Caryophanaceae</taxon>
        <taxon>Planococcus</taxon>
    </lineage>
</organism>
<feature type="transmembrane region" description="Helical" evidence="7">
    <location>
        <begin position="218"/>
        <end position="239"/>
    </location>
</feature>
<feature type="domain" description="N-acetyltransferase" evidence="9">
    <location>
        <begin position="427"/>
        <end position="588"/>
    </location>
</feature>
<dbReference type="EMBL" id="JACSPU010000004">
    <property type="protein sequence ID" value="MBD8015452.1"/>
    <property type="molecule type" value="Genomic_DNA"/>
</dbReference>
<keyword evidence="11" id="KW-1185">Reference proteome</keyword>
<evidence type="ECO:0000259" key="9">
    <source>
        <dbReference type="PROSITE" id="PS51186"/>
    </source>
</evidence>
<dbReference type="Proteomes" id="UP000658980">
    <property type="component" value="Unassembled WGS sequence"/>
</dbReference>
<dbReference type="CDD" id="cd04301">
    <property type="entry name" value="NAT_SF"/>
    <property type="match status" value="1"/>
</dbReference>
<dbReference type="InterPro" id="IPR036259">
    <property type="entry name" value="MFS_trans_sf"/>
</dbReference>
<feature type="transmembrane region" description="Helical" evidence="7">
    <location>
        <begin position="292"/>
        <end position="308"/>
    </location>
</feature>
<comment type="caution">
    <text evidence="10">The sequence shown here is derived from an EMBL/GenBank/DDBJ whole genome shotgun (WGS) entry which is preliminary data.</text>
</comment>
<dbReference type="PANTHER" id="PTHR23517:SF3">
    <property type="entry name" value="INTEGRAL MEMBRANE TRANSPORT PROTEIN"/>
    <property type="match status" value="1"/>
</dbReference>
<keyword evidence="5 7" id="KW-1133">Transmembrane helix</keyword>
<dbReference type="Pfam" id="PF00583">
    <property type="entry name" value="Acetyltransf_1"/>
    <property type="match status" value="1"/>
</dbReference>
<feature type="transmembrane region" description="Helical" evidence="7">
    <location>
        <begin position="74"/>
        <end position="93"/>
    </location>
</feature>
<evidence type="ECO:0000256" key="7">
    <source>
        <dbReference type="SAM" id="Phobius"/>
    </source>
</evidence>
<dbReference type="InterPro" id="IPR016181">
    <property type="entry name" value="Acyl_CoA_acyltransferase"/>
</dbReference>
<evidence type="ECO:0000313" key="11">
    <source>
        <dbReference type="Proteomes" id="UP000658980"/>
    </source>
</evidence>
<keyword evidence="4 7" id="KW-0812">Transmembrane</keyword>
<dbReference type="InterPro" id="IPR011701">
    <property type="entry name" value="MFS"/>
</dbReference>
<dbReference type="CDD" id="cd17329">
    <property type="entry name" value="MFS_MdtH_MDR_like"/>
    <property type="match status" value="1"/>
</dbReference>
<dbReference type="PROSITE" id="PS50850">
    <property type="entry name" value="MFS"/>
    <property type="match status" value="1"/>
</dbReference>
<dbReference type="InterPro" id="IPR000182">
    <property type="entry name" value="GNAT_dom"/>
</dbReference>
<feature type="transmembrane region" description="Helical" evidence="7">
    <location>
        <begin position="370"/>
        <end position="396"/>
    </location>
</feature>
<dbReference type="Gene3D" id="1.20.1250.20">
    <property type="entry name" value="MFS general substrate transporter like domains"/>
    <property type="match status" value="1"/>
</dbReference>
<comment type="subcellular location">
    <subcellularLocation>
        <location evidence="1">Cell membrane</location>
        <topology evidence="1">Multi-pass membrane protein</topology>
    </subcellularLocation>
</comment>
<dbReference type="SUPFAM" id="SSF55729">
    <property type="entry name" value="Acyl-CoA N-acyltransferases (Nat)"/>
    <property type="match status" value="1"/>
</dbReference>
<feature type="transmembrane region" description="Helical" evidence="7">
    <location>
        <begin position="99"/>
        <end position="117"/>
    </location>
</feature>
<dbReference type="InterPro" id="IPR020846">
    <property type="entry name" value="MFS_dom"/>
</dbReference>